<keyword evidence="2" id="KW-1185">Reference proteome</keyword>
<evidence type="ECO:0000313" key="2">
    <source>
        <dbReference type="Proteomes" id="UP000636479"/>
    </source>
</evidence>
<reference evidence="1" key="1">
    <citation type="submission" date="2020-05" db="EMBL/GenBank/DDBJ databases">
        <title>Mycena genomes resolve the evolution of fungal bioluminescence.</title>
        <authorList>
            <person name="Tsai I.J."/>
        </authorList>
    </citation>
    <scope>NUCLEOTIDE SEQUENCE</scope>
    <source>
        <strain evidence="1">171206Taipei</strain>
    </source>
</reference>
<protein>
    <submittedName>
        <fullName evidence="1">NmrA domain-containing protein</fullName>
    </submittedName>
</protein>
<dbReference type="RefSeq" id="XP_037225306.1">
    <property type="nucleotide sequence ID" value="XM_037357396.1"/>
</dbReference>
<comment type="caution">
    <text evidence="1">The sequence shown here is derived from an EMBL/GenBank/DDBJ whole genome shotgun (WGS) entry which is preliminary data.</text>
</comment>
<dbReference type="OrthoDB" id="3071602at2759"/>
<accession>A0A8H6TB62</accession>
<gene>
    <name evidence="1" type="ORF">MIND_00042700</name>
</gene>
<proteinExistence type="predicted"/>
<dbReference type="GeneID" id="59339912"/>
<dbReference type="AlphaFoldDB" id="A0A8H6TB62"/>
<sequence>MENHPLLIPELLELVLWELHTSRQDLIRCSLVTRAWTFPTQAYLFRSLHLSNRPLYHPIELSPAAANTRLPSPEWKLLASALNSSPHLILHVRRLRITLDLLQPDEQPETGGISFEDAIESLSNSVDAHNAPVEALVLNIANGAGNVSPRYLVALQGLLSVPRLKAVTFSWGRLPAGNLVTLWENSAADIRHLEFIYSPGRGNNLKATPAPEDRDKITLESLSTPRLDEFSLAMGWRFDFKPQDDLFSLDFHAPPAAPEPSAPTKNAKDDIMSLFSSAPPSNPAASPVFGQFQDLEVPQNHQEISGYHPGRCSRQRKSYAAVYTL</sequence>
<dbReference type="EMBL" id="JACAZF010000001">
    <property type="protein sequence ID" value="KAF7315283.1"/>
    <property type="molecule type" value="Genomic_DNA"/>
</dbReference>
<name>A0A8H6TB62_9AGAR</name>
<evidence type="ECO:0000313" key="1">
    <source>
        <dbReference type="EMBL" id="KAF7315283.1"/>
    </source>
</evidence>
<organism evidence="1 2">
    <name type="scientific">Mycena indigotica</name>
    <dbReference type="NCBI Taxonomy" id="2126181"/>
    <lineage>
        <taxon>Eukaryota</taxon>
        <taxon>Fungi</taxon>
        <taxon>Dikarya</taxon>
        <taxon>Basidiomycota</taxon>
        <taxon>Agaricomycotina</taxon>
        <taxon>Agaricomycetes</taxon>
        <taxon>Agaricomycetidae</taxon>
        <taxon>Agaricales</taxon>
        <taxon>Marasmiineae</taxon>
        <taxon>Mycenaceae</taxon>
        <taxon>Mycena</taxon>
    </lineage>
</organism>
<dbReference type="Proteomes" id="UP000636479">
    <property type="component" value="Unassembled WGS sequence"/>
</dbReference>